<keyword evidence="7" id="KW-0030">Aminoacyl-tRNA synthetase</keyword>
<dbReference type="Pfam" id="PF03950">
    <property type="entry name" value="tRNA-synt_1c_C"/>
    <property type="match status" value="1"/>
</dbReference>
<keyword evidence="5" id="KW-0067">ATP-binding</keyword>
<proteinExistence type="inferred from homology"/>
<dbReference type="PROSITE" id="PS00178">
    <property type="entry name" value="AA_TRNA_LIGASE_I"/>
    <property type="match status" value="1"/>
</dbReference>
<comment type="catalytic activity">
    <reaction evidence="8">
        <text>tRNA(Gln) + L-glutamine + ATP = L-glutaminyl-tRNA(Gln) + AMP + diphosphate</text>
        <dbReference type="Rhea" id="RHEA:20121"/>
        <dbReference type="Rhea" id="RHEA-COMP:9662"/>
        <dbReference type="Rhea" id="RHEA-COMP:9681"/>
        <dbReference type="ChEBI" id="CHEBI:30616"/>
        <dbReference type="ChEBI" id="CHEBI:33019"/>
        <dbReference type="ChEBI" id="CHEBI:58359"/>
        <dbReference type="ChEBI" id="CHEBI:78442"/>
        <dbReference type="ChEBI" id="CHEBI:78521"/>
        <dbReference type="ChEBI" id="CHEBI:456215"/>
        <dbReference type="EC" id="6.1.1.18"/>
    </reaction>
</comment>
<evidence type="ECO:0000259" key="12">
    <source>
        <dbReference type="Pfam" id="PF03950"/>
    </source>
</evidence>
<dbReference type="GO" id="GO:0004819">
    <property type="term" value="F:glutamine-tRNA ligase activity"/>
    <property type="evidence" value="ECO:0007669"/>
    <property type="project" value="UniProtKB-EC"/>
</dbReference>
<keyword evidence="4" id="KW-0547">Nucleotide-binding</keyword>
<dbReference type="FunFam" id="2.40.240.10:FF:000007">
    <property type="entry name" value="Glutamine--tRNA ligase"/>
    <property type="match status" value="1"/>
</dbReference>
<dbReference type="RefSeq" id="XP_037157191.1">
    <property type="nucleotide sequence ID" value="XM_037295190.1"/>
</dbReference>
<evidence type="ECO:0000256" key="2">
    <source>
        <dbReference type="ARBA" id="ARBA00012836"/>
    </source>
</evidence>
<feature type="region of interest" description="Disordered" evidence="10">
    <location>
        <begin position="831"/>
        <end position="865"/>
    </location>
</feature>
<feature type="compositionally biased region" description="Pro residues" evidence="10">
    <location>
        <begin position="609"/>
        <end position="619"/>
    </location>
</feature>
<feature type="compositionally biased region" description="Acidic residues" evidence="10">
    <location>
        <begin position="834"/>
        <end position="844"/>
    </location>
</feature>
<dbReference type="InterPro" id="IPR020059">
    <property type="entry name" value="Glu/Gln-tRNA-synth_Ib_codon-bd"/>
</dbReference>
<evidence type="ECO:0000256" key="9">
    <source>
        <dbReference type="SAM" id="Coils"/>
    </source>
</evidence>
<dbReference type="GO" id="GO:0005829">
    <property type="term" value="C:cytosol"/>
    <property type="evidence" value="ECO:0007669"/>
    <property type="project" value="TreeGrafter"/>
</dbReference>
<feature type="compositionally biased region" description="Low complexity" evidence="10">
    <location>
        <begin position="1"/>
        <end position="17"/>
    </location>
</feature>
<keyword evidence="3" id="KW-0436">Ligase</keyword>
<feature type="domain" description="Something about silencing protein 4" evidence="13">
    <location>
        <begin position="252"/>
        <end position="346"/>
    </location>
</feature>
<dbReference type="InterPro" id="IPR014729">
    <property type="entry name" value="Rossmann-like_a/b/a_fold"/>
</dbReference>
<evidence type="ECO:0000256" key="10">
    <source>
        <dbReference type="SAM" id="MobiDB-lite"/>
    </source>
</evidence>
<dbReference type="GO" id="GO:0005524">
    <property type="term" value="F:ATP binding"/>
    <property type="evidence" value="ECO:0007669"/>
    <property type="project" value="UniProtKB-KW"/>
</dbReference>
<feature type="region of interest" description="Disordered" evidence="10">
    <location>
        <begin position="342"/>
        <end position="420"/>
    </location>
</feature>
<dbReference type="InterPro" id="IPR011035">
    <property type="entry name" value="Ribosomal_bL25/Gln-tRNA_synth"/>
</dbReference>
<dbReference type="InterPro" id="IPR001412">
    <property type="entry name" value="aa-tRNA-synth_I_CS"/>
</dbReference>
<keyword evidence="9" id="KW-0175">Coiled coil</keyword>
<evidence type="ECO:0000256" key="8">
    <source>
        <dbReference type="ARBA" id="ARBA00048270"/>
    </source>
</evidence>
<dbReference type="PANTHER" id="PTHR43097:SF4">
    <property type="entry name" value="GLUTAMINE--TRNA LIGASE"/>
    <property type="match status" value="1"/>
</dbReference>
<dbReference type="PRINTS" id="PR00987">
    <property type="entry name" value="TRNASYNTHGLU"/>
</dbReference>
<feature type="compositionally biased region" description="Polar residues" evidence="10">
    <location>
        <begin position="45"/>
        <end position="55"/>
    </location>
</feature>
<feature type="region of interest" description="Disordered" evidence="10">
    <location>
        <begin position="1208"/>
        <end position="1229"/>
    </location>
</feature>
<dbReference type="InterPro" id="IPR049437">
    <property type="entry name" value="tRNA-synt_1c_C2"/>
</dbReference>
<dbReference type="InterPro" id="IPR000924">
    <property type="entry name" value="Glu/Gln-tRNA-synth"/>
</dbReference>
<dbReference type="InterPro" id="IPR020056">
    <property type="entry name" value="Rbsml_bL25/Gln-tRNA_synth_N"/>
</dbReference>
<protein>
    <recommendedName>
        <fullName evidence="2">glutamine--tRNA ligase</fullName>
        <ecNumber evidence="2">6.1.1.18</ecNumber>
    </recommendedName>
</protein>
<evidence type="ECO:0000256" key="3">
    <source>
        <dbReference type="ARBA" id="ARBA00022598"/>
    </source>
</evidence>
<gene>
    <name evidence="15" type="ORF">HO133_004271</name>
</gene>
<feature type="region of interest" description="Disordered" evidence="10">
    <location>
        <begin position="577"/>
        <end position="633"/>
    </location>
</feature>
<evidence type="ECO:0000256" key="7">
    <source>
        <dbReference type="ARBA" id="ARBA00023146"/>
    </source>
</evidence>
<keyword evidence="16" id="KW-1185">Reference proteome</keyword>
<comment type="similarity">
    <text evidence="1">Belongs to the class-I aminoacyl-tRNA synthetase family.</text>
</comment>
<evidence type="ECO:0000313" key="16">
    <source>
        <dbReference type="Proteomes" id="UP000593566"/>
    </source>
</evidence>
<feature type="compositionally biased region" description="Basic and acidic residues" evidence="10">
    <location>
        <begin position="342"/>
        <end position="352"/>
    </location>
</feature>
<evidence type="ECO:0000256" key="4">
    <source>
        <dbReference type="ARBA" id="ARBA00022741"/>
    </source>
</evidence>
<dbReference type="InterPro" id="IPR029184">
    <property type="entry name" value="Sas4_dom"/>
</dbReference>
<evidence type="ECO:0000259" key="11">
    <source>
        <dbReference type="Pfam" id="PF00749"/>
    </source>
</evidence>
<evidence type="ECO:0000256" key="1">
    <source>
        <dbReference type="ARBA" id="ARBA00005594"/>
    </source>
</evidence>
<evidence type="ECO:0000259" key="13">
    <source>
        <dbReference type="Pfam" id="PF15460"/>
    </source>
</evidence>
<dbReference type="SUPFAM" id="SSF50715">
    <property type="entry name" value="Ribosomal protein L25-like"/>
    <property type="match status" value="1"/>
</dbReference>
<dbReference type="InterPro" id="IPR020058">
    <property type="entry name" value="Glu/Gln-tRNA-synth_Ib_cat-dom"/>
</dbReference>
<dbReference type="EC" id="6.1.1.18" evidence="2"/>
<sequence>MAALPSRPSLRSSNRNNTILNEVPPTHADQNPLANSRRGKRTRDSSLASHSNTSVKRLRLGLPDPTRSRDVSKTYASKSLPIRDRSATQDALTQVGKSRKPDPPQPINGTNTAIQNAQSFNNNATLTVNTTYTSSQNDRRSLRSHDGCSRSKSELALYFPNYDELVSIEPKEPEFLTPETLIHITDDPAKAAPSASTFKNANTILPMTSKGNATMVNGCSQAFTLSEETFTTLNDATRIDLSAMDKRNSTRDQMSDVVYLKAHRRAERQEKLLRNIEKERAMHEKVQLERLLDGLKGHDWLRVMGISGITDGEKKAYEPKRDYFIREVLILLEKFREWKEEEKRRKVEKEESMLDEDEDQEEGGSDEDGESDDDPPDDPGAEAAAIQLHREPTSATKAPSGKRSHRAKAPSTPPFQKPFTSFYSKPYLRDAAVGKHRRGRARFAFGQPLPELVDQDFGLPEDILSPEAIDGVRRSRRAKRRRIQKQQYAKEKDSKSLMFRYIDSRGPDWSALSLGISACLHATIDNGVMLLNDLHQILSRTSTRPEMNLSPPVHNMENEIALPERHGASITARDLPDAQVEPDNSKPNPKAPADNGKPPKARKEKAPKTPKPPKGPTPPKGKKETAAKPSVEDPESMFKVGFLSEVYQERPVGPEGISKVITRFPPEPNGFLHIGHSKAIAINFGFAKYHGGECYLRFDDTNPAGEKKEYDDSIEDTVRWLGFKPVKTTHSSDNFDRLYALAEALIEKGGAYVCHCTKSDIVDQRGGKKGEKPRYACSHRSRPTSESMYEFRAMRDGKYKPGEAALRMKQNLEDGNPQMWDVFAYRIPAKKKDEEDEEDEEELRENDPRETGANGADSDEVQYAGPHYRTGDKWKIYPTYDFTHCLCDSFEGITHSLCTTEFELSRVSYDWLNNELDVYRPMQREYGRLSVSGTILSKRKIHELVKKRHVRARDDPRLYTLPALRRRGVPPGAILSFVNELGVTKAVTNIEVKRFETSVRRYLEVTVPRLMLVLDPVKVVIDNLPDDHLEMVDLPFSKDPAMGVHTIPFTKTVYIERSDFREVDSPDYFRLAPGKTVGLMKAPFPITATSFEKDHSTGEITLIHATYEKPADGSAPKKPKSFIHWVASSPDHDSPIKAEVRVINPLFKSDNPAAHPEGFLMDINPDSEEIFPNAMIEMGIEEIRRRAPWPAEAGEKEIADEAKMYEEHAKSDASTTPGSVEANGGHSVKAAARPETVRFQGMRMGYFCVDKESSAGKLVLNRIVSLKEDTGKD</sequence>
<dbReference type="SUPFAM" id="SSF52374">
    <property type="entry name" value="Nucleotidylyl transferase"/>
    <property type="match status" value="1"/>
</dbReference>
<evidence type="ECO:0000313" key="15">
    <source>
        <dbReference type="EMBL" id="KAF6229934.1"/>
    </source>
</evidence>
<feature type="region of interest" description="Disordered" evidence="10">
    <location>
        <begin position="1"/>
        <end position="110"/>
    </location>
</feature>
<dbReference type="InterPro" id="IPR050132">
    <property type="entry name" value="Gln/Glu-tRNA_Ligase"/>
</dbReference>
<evidence type="ECO:0000256" key="5">
    <source>
        <dbReference type="ARBA" id="ARBA00022840"/>
    </source>
</evidence>
<name>A0A8H6KZH2_9LECA</name>
<feature type="coiled-coil region" evidence="9">
    <location>
        <begin position="259"/>
        <end position="289"/>
    </location>
</feature>
<feature type="domain" description="tRNA synthetases class I (E and Q) anti-codon binding" evidence="14">
    <location>
        <begin position="1122"/>
        <end position="1183"/>
    </location>
</feature>
<dbReference type="Pfam" id="PF00749">
    <property type="entry name" value="tRNA-synt_1c"/>
    <property type="match status" value="1"/>
</dbReference>
<evidence type="ECO:0000259" key="14">
    <source>
        <dbReference type="Pfam" id="PF20974"/>
    </source>
</evidence>
<dbReference type="Gene3D" id="3.40.50.620">
    <property type="entry name" value="HUPs"/>
    <property type="match status" value="1"/>
</dbReference>
<dbReference type="PANTHER" id="PTHR43097">
    <property type="entry name" value="GLUTAMINE-TRNA LIGASE"/>
    <property type="match status" value="1"/>
</dbReference>
<feature type="domain" description="Glutamyl/glutaminyl-tRNA synthetase class Ib catalytic" evidence="11">
    <location>
        <begin position="659"/>
        <end position="1004"/>
    </location>
</feature>
<feature type="domain" description="Glutamyl/glutaminyl-tRNA synthetase class Ib anti-codon binding" evidence="12">
    <location>
        <begin position="1008"/>
        <end position="1108"/>
    </location>
</feature>
<dbReference type="Pfam" id="PF15460">
    <property type="entry name" value="SAS4"/>
    <property type="match status" value="1"/>
</dbReference>
<dbReference type="EMBL" id="JACCJB010000002">
    <property type="protein sequence ID" value="KAF6229934.1"/>
    <property type="molecule type" value="Genomic_DNA"/>
</dbReference>
<dbReference type="Pfam" id="PF20974">
    <property type="entry name" value="tRNA-synt_1c_C2"/>
    <property type="match status" value="1"/>
</dbReference>
<reference evidence="15 16" key="1">
    <citation type="journal article" date="2020" name="Genomics">
        <title>Complete, high-quality genomes from long-read metagenomic sequencing of two wolf lichen thalli reveals enigmatic genome architecture.</title>
        <authorList>
            <person name="McKenzie S.K."/>
            <person name="Walston R.F."/>
            <person name="Allen J.L."/>
        </authorList>
    </citation>
    <scope>NUCLEOTIDE SEQUENCE [LARGE SCALE GENOMIC DNA]</scope>
    <source>
        <strain evidence="15">WasteWater1</strain>
    </source>
</reference>
<keyword evidence="6" id="KW-0648">Protein biosynthesis</keyword>
<comment type="caution">
    <text evidence="15">The sequence shown here is derived from an EMBL/GenBank/DDBJ whole genome shotgun (WGS) entry which is preliminary data.</text>
</comment>
<organism evidence="15 16">
    <name type="scientific">Letharia lupina</name>
    <dbReference type="NCBI Taxonomy" id="560253"/>
    <lineage>
        <taxon>Eukaryota</taxon>
        <taxon>Fungi</taxon>
        <taxon>Dikarya</taxon>
        <taxon>Ascomycota</taxon>
        <taxon>Pezizomycotina</taxon>
        <taxon>Lecanoromycetes</taxon>
        <taxon>OSLEUM clade</taxon>
        <taxon>Lecanoromycetidae</taxon>
        <taxon>Lecanorales</taxon>
        <taxon>Lecanorineae</taxon>
        <taxon>Parmeliaceae</taxon>
        <taxon>Letharia</taxon>
    </lineage>
</organism>
<dbReference type="Gene3D" id="2.40.240.10">
    <property type="entry name" value="Ribosomal Protein L25, Chain P"/>
    <property type="match status" value="2"/>
</dbReference>
<dbReference type="Proteomes" id="UP000593566">
    <property type="component" value="Unassembled WGS sequence"/>
</dbReference>
<feature type="compositionally biased region" description="Acidic residues" evidence="10">
    <location>
        <begin position="353"/>
        <end position="380"/>
    </location>
</feature>
<dbReference type="FunFam" id="3.40.50.620:FF:000037">
    <property type="entry name" value="Glutamine--tRNA ligase cytoplasmic"/>
    <property type="match status" value="2"/>
</dbReference>
<accession>A0A8H6KZH2</accession>
<dbReference type="AlphaFoldDB" id="A0A8H6KZH2"/>
<evidence type="ECO:0000256" key="6">
    <source>
        <dbReference type="ARBA" id="ARBA00022917"/>
    </source>
</evidence>
<dbReference type="GO" id="GO:0006425">
    <property type="term" value="P:glutaminyl-tRNA aminoacylation"/>
    <property type="evidence" value="ECO:0007669"/>
    <property type="project" value="TreeGrafter"/>
</dbReference>
<dbReference type="GeneID" id="59332680"/>